<evidence type="ECO:0000313" key="5">
    <source>
        <dbReference type="EMBL" id="PID59886.1"/>
    </source>
</evidence>
<dbReference type="EMBL" id="PDPS01000012">
    <property type="protein sequence ID" value="PID59886.1"/>
    <property type="molecule type" value="Genomic_DNA"/>
</dbReference>
<dbReference type="InterPro" id="IPR028082">
    <property type="entry name" value="Peripla_BP_I"/>
</dbReference>
<accession>A0A2G6ECQ2</accession>
<dbReference type="Proteomes" id="UP000229740">
    <property type="component" value="Unassembled WGS sequence"/>
</dbReference>
<name>A0A2G6ECQ2_9BACT</name>
<feature type="domain" description="Periplasmic binding protein" evidence="4">
    <location>
        <begin position="50"/>
        <end position="307"/>
    </location>
</feature>
<evidence type="ECO:0000259" key="4">
    <source>
        <dbReference type="Pfam" id="PF13407"/>
    </source>
</evidence>
<keyword evidence="3" id="KW-0732">Signal</keyword>
<dbReference type="GO" id="GO:0030246">
    <property type="term" value="F:carbohydrate binding"/>
    <property type="evidence" value="ECO:0007669"/>
    <property type="project" value="UniProtKB-ARBA"/>
</dbReference>
<dbReference type="GO" id="GO:0030313">
    <property type="term" value="C:cell envelope"/>
    <property type="evidence" value="ECO:0007669"/>
    <property type="project" value="UniProtKB-SubCell"/>
</dbReference>
<dbReference type="Pfam" id="PF13407">
    <property type="entry name" value="Peripla_BP_4"/>
    <property type="match status" value="1"/>
</dbReference>
<dbReference type="PANTHER" id="PTHR46847:SF1">
    <property type="entry name" value="D-ALLOSE-BINDING PERIPLASMIC PROTEIN-RELATED"/>
    <property type="match status" value="1"/>
</dbReference>
<dbReference type="InterPro" id="IPR025997">
    <property type="entry name" value="SBP_2_dom"/>
</dbReference>
<protein>
    <submittedName>
        <fullName evidence="5">LacI family transcriptional regulator</fullName>
    </submittedName>
</protein>
<organism evidence="5 6">
    <name type="scientific">candidate division KSB3 bacterium</name>
    <dbReference type="NCBI Taxonomy" id="2044937"/>
    <lineage>
        <taxon>Bacteria</taxon>
        <taxon>candidate division KSB3</taxon>
    </lineage>
</organism>
<evidence type="ECO:0000256" key="1">
    <source>
        <dbReference type="ARBA" id="ARBA00004196"/>
    </source>
</evidence>
<dbReference type="CDD" id="cd20005">
    <property type="entry name" value="PBP1_ABC_sugar_binding-like"/>
    <property type="match status" value="1"/>
</dbReference>
<gene>
    <name evidence="5" type="ORF">CSB45_00790</name>
</gene>
<sequence length="338" mass="36392">MLGLVVGLVGCAKKEAKSEPQIKEVVKEVVVEKVVEVEKKADPSKYYKIDLVSKGYQHEFWRTVEAGAQQAAMEFGVNVNFIGPEKETEIAKQLAMVENSINKRVDALAIAALDKDALKPVIKKVIKAGIPVVSFDSDVAGDITESFIATDNMAAGAIAANYMGKLVNGQGKVAVVAHSAGSTTGIERRDGFINEIKAKFPNIQLLNPVYTDGDKNKSLAATLDLLNANPDLAGIYATNEGCAFGVAKAVEERGLTGDKLAVVGFDASEDLVRFIEKDVVDGTVIQDPFMMGYLSVESLVKLLNGEKIEKRIDTGAVLVTTKNITDEKILKKIFPFGR</sequence>
<comment type="subcellular location">
    <subcellularLocation>
        <location evidence="1">Cell envelope</location>
    </subcellularLocation>
</comment>
<dbReference type="SUPFAM" id="SSF53822">
    <property type="entry name" value="Periplasmic binding protein-like I"/>
    <property type="match status" value="1"/>
</dbReference>
<evidence type="ECO:0000256" key="3">
    <source>
        <dbReference type="ARBA" id="ARBA00022729"/>
    </source>
</evidence>
<comment type="similarity">
    <text evidence="2">Belongs to the bacterial solute-binding protein 2 family.</text>
</comment>
<evidence type="ECO:0000313" key="6">
    <source>
        <dbReference type="Proteomes" id="UP000229740"/>
    </source>
</evidence>
<comment type="caution">
    <text evidence="5">The sequence shown here is derived from an EMBL/GenBank/DDBJ whole genome shotgun (WGS) entry which is preliminary data.</text>
</comment>
<evidence type="ECO:0000256" key="2">
    <source>
        <dbReference type="ARBA" id="ARBA00007639"/>
    </source>
</evidence>
<dbReference type="PANTHER" id="PTHR46847">
    <property type="entry name" value="D-ALLOSE-BINDING PERIPLASMIC PROTEIN-RELATED"/>
    <property type="match status" value="1"/>
</dbReference>
<proteinExistence type="inferred from homology"/>
<dbReference type="Gene3D" id="3.40.50.2300">
    <property type="match status" value="2"/>
</dbReference>
<reference evidence="5 6" key="1">
    <citation type="submission" date="2017-10" db="EMBL/GenBank/DDBJ databases">
        <title>Novel microbial diversity and functional potential in the marine mammal oral microbiome.</title>
        <authorList>
            <person name="Dudek N.K."/>
            <person name="Sun C.L."/>
            <person name="Burstein D."/>
            <person name="Kantor R.S."/>
            <person name="Aliaga Goltsman D.S."/>
            <person name="Bik E.M."/>
            <person name="Thomas B.C."/>
            <person name="Banfield J.F."/>
            <person name="Relman D.A."/>
        </authorList>
    </citation>
    <scope>NUCLEOTIDE SEQUENCE [LARGE SCALE GENOMIC DNA]</scope>
    <source>
        <strain evidence="5">DOLZORAL124_49_17</strain>
    </source>
</reference>
<dbReference type="AlphaFoldDB" id="A0A2G6ECQ2"/>